<dbReference type="SUPFAM" id="SSF46785">
    <property type="entry name" value="Winged helix' DNA-binding domain"/>
    <property type="match status" value="1"/>
</dbReference>
<reference evidence="4 5" key="1">
    <citation type="submission" date="2015-07" db="EMBL/GenBank/DDBJ databases">
        <title>Complete genome sequence of Mycobacterium goodii X7B, a facultative thermophilic biodesulfurizing bacterium.</title>
        <authorList>
            <person name="Yu B."/>
            <person name="Li F."/>
            <person name="Xu P."/>
        </authorList>
    </citation>
    <scope>NUCLEOTIDE SEQUENCE [LARGE SCALE GENOMIC DNA]</scope>
    <source>
        <strain evidence="4 5">X7B</strain>
    </source>
</reference>
<dbReference type="STRING" id="134601.AFA91_21455"/>
<dbReference type="AlphaFoldDB" id="A0A0K0X9F7"/>
<dbReference type="InterPro" id="IPR036388">
    <property type="entry name" value="WH-like_DNA-bd_sf"/>
</dbReference>
<accession>A0A0K0X9F7</accession>
<dbReference type="OrthoDB" id="7688673at2"/>
<dbReference type="PANTHER" id="PTHR30363">
    <property type="entry name" value="HTH-TYPE TRANSCRIPTIONAL REGULATOR SRLR-RELATED"/>
    <property type="match status" value="1"/>
</dbReference>
<evidence type="ECO:0000313" key="5">
    <source>
        <dbReference type="Proteomes" id="UP000062255"/>
    </source>
</evidence>
<keyword evidence="1" id="KW-0805">Transcription regulation</keyword>
<dbReference type="GO" id="GO:0003700">
    <property type="term" value="F:DNA-binding transcription factor activity"/>
    <property type="evidence" value="ECO:0007669"/>
    <property type="project" value="InterPro"/>
</dbReference>
<dbReference type="RefSeq" id="WP_049746477.1">
    <property type="nucleotide sequence ID" value="NZ_CP012150.1"/>
</dbReference>
<evidence type="ECO:0000313" key="4">
    <source>
        <dbReference type="EMBL" id="AKS34028.1"/>
    </source>
</evidence>
<dbReference type="PRINTS" id="PR00037">
    <property type="entry name" value="HTHLACR"/>
</dbReference>
<evidence type="ECO:0000256" key="2">
    <source>
        <dbReference type="ARBA" id="ARBA00023163"/>
    </source>
</evidence>
<proteinExistence type="predicted"/>
<dbReference type="InterPro" id="IPR036390">
    <property type="entry name" value="WH_DNA-bd_sf"/>
</dbReference>
<gene>
    <name evidence="4" type="ORF">AFA91_21455</name>
</gene>
<evidence type="ECO:0000259" key="3">
    <source>
        <dbReference type="PROSITE" id="PS51000"/>
    </source>
</evidence>
<dbReference type="Pfam" id="PF08220">
    <property type="entry name" value="HTH_DeoR"/>
    <property type="match status" value="1"/>
</dbReference>
<dbReference type="InterPro" id="IPR037171">
    <property type="entry name" value="NagB/RpiA_transferase-like"/>
</dbReference>
<dbReference type="SMART" id="SM00420">
    <property type="entry name" value="HTH_DEOR"/>
    <property type="match status" value="1"/>
</dbReference>
<evidence type="ECO:0000256" key="1">
    <source>
        <dbReference type="ARBA" id="ARBA00023015"/>
    </source>
</evidence>
<dbReference type="PROSITE" id="PS51000">
    <property type="entry name" value="HTH_DEOR_2"/>
    <property type="match status" value="1"/>
</dbReference>
<dbReference type="Proteomes" id="UP000062255">
    <property type="component" value="Chromosome"/>
</dbReference>
<dbReference type="InterPro" id="IPR001034">
    <property type="entry name" value="DeoR_HTH"/>
</dbReference>
<dbReference type="InterPro" id="IPR014036">
    <property type="entry name" value="DeoR-like_C"/>
</dbReference>
<dbReference type="Pfam" id="PF00455">
    <property type="entry name" value="DeoRC"/>
    <property type="match status" value="1"/>
</dbReference>
<protein>
    <submittedName>
        <fullName evidence="4">DeoR faimly transcriptional regulator</fullName>
    </submittedName>
</protein>
<dbReference type="SMART" id="SM01134">
    <property type="entry name" value="DeoRC"/>
    <property type="match status" value="1"/>
</dbReference>
<keyword evidence="2" id="KW-0804">Transcription</keyword>
<name>A0A0K0X9F7_MYCGD</name>
<dbReference type="SUPFAM" id="SSF100950">
    <property type="entry name" value="NagB/RpiA/CoA transferase-like"/>
    <property type="match status" value="1"/>
</dbReference>
<sequence length="267" mass="28021">MLAAERRRAILRALDDGGGAVRVADLATRLRVSEMTVRRDLDAMDAEELLRKVHGGAVSRHHRGEEPVSSVKAAQQRAEKAAIADLAATTVADGVTIALSAGTTTTELARRLRRRPSISVVTNSLSVFDVQTGRTADSDDGVEGPTVYLCGGTRTPSDALVGPVAETAIASFRVDATYVGVHGIDPDAGLTSPNIAEAHTNRALINIGAKLIVLADHTKYREVGTNVFADLGQVDTLITDDKLAAADHATLAAHVGSVLIAEVNPPR</sequence>
<dbReference type="PATRIC" id="fig|134601.6.peg.4431"/>
<dbReference type="InterPro" id="IPR050313">
    <property type="entry name" value="Carb_Metab_HTH_regulators"/>
</dbReference>
<dbReference type="KEGG" id="mgo:AFA91_21455"/>
<organism evidence="4 5">
    <name type="scientific">Mycolicibacterium goodii</name>
    <name type="common">Mycobacterium goodii</name>
    <dbReference type="NCBI Taxonomy" id="134601"/>
    <lineage>
        <taxon>Bacteria</taxon>
        <taxon>Bacillati</taxon>
        <taxon>Actinomycetota</taxon>
        <taxon>Actinomycetes</taxon>
        <taxon>Mycobacteriales</taxon>
        <taxon>Mycobacteriaceae</taxon>
        <taxon>Mycolicibacterium</taxon>
    </lineage>
</organism>
<dbReference type="PANTHER" id="PTHR30363:SF44">
    <property type="entry name" value="AGA OPERON TRANSCRIPTIONAL REPRESSOR-RELATED"/>
    <property type="match status" value="1"/>
</dbReference>
<dbReference type="Gene3D" id="1.10.10.10">
    <property type="entry name" value="Winged helix-like DNA-binding domain superfamily/Winged helix DNA-binding domain"/>
    <property type="match status" value="1"/>
</dbReference>
<dbReference type="Gene3D" id="3.40.50.1360">
    <property type="match status" value="1"/>
</dbReference>
<feature type="domain" description="HTH deoR-type" evidence="3">
    <location>
        <begin position="4"/>
        <end position="59"/>
    </location>
</feature>
<dbReference type="EMBL" id="CP012150">
    <property type="protein sequence ID" value="AKS34028.1"/>
    <property type="molecule type" value="Genomic_DNA"/>
</dbReference>